<dbReference type="AlphaFoldDB" id="A0A0M0G164"/>
<feature type="domain" description="Polymerase beta nucleotidyltransferase" evidence="1">
    <location>
        <begin position="7"/>
        <end position="98"/>
    </location>
</feature>
<comment type="caution">
    <text evidence="2">The sequence shown here is derived from an EMBL/GenBank/DDBJ whole genome shotgun (WGS) entry which is preliminary data.</text>
</comment>
<dbReference type="InterPro" id="IPR041633">
    <property type="entry name" value="Polbeta"/>
</dbReference>
<dbReference type="Proteomes" id="UP000037109">
    <property type="component" value="Unassembled WGS sequence"/>
</dbReference>
<dbReference type="RefSeq" id="WP_053437853.1">
    <property type="nucleotide sequence ID" value="NZ_LGUF01000010.1"/>
</dbReference>
<organism evidence="2 3">
    <name type="scientific">Sporosarcina globispora</name>
    <name type="common">Bacillus globisporus</name>
    <dbReference type="NCBI Taxonomy" id="1459"/>
    <lineage>
        <taxon>Bacteria</taxon>
        <taxon>Bacillati</taxon>
        <taxon>Bacillota</taxon>
        <taxon>Bacilli</taxon>
        <taxon>Bacillales</taxon>
        <taxon>Caryophanaceae</taxon>
        <taxon>Sporosarcina</taxon>
    </lineage>
</organism>
<dbReference type="PANTHER" id="PTHR43852:SF2">
    <property type="entry name" value="PROTEIN ADENYLYLTRANSFERASE MNTA"/>
    <property type="match status" value="1"/>
</dbReference>
<evidence type="ECO:0000313" key="2">
    <source>
        <dbReference type="EMBL" id="KON83534.1"/>
    </source>
</evidence>
<dbReference type="InterPro" id="IPR043519">
    <property type="entry name" value="NT_sf"/>
</dbReference>
<dbReference type="PANTHER" id="PTHR43852">
    <property type="entry name" value="NUCLEOTIDYLTRANSFERASE"/>
    <property type="match status" value="1"/>
</dbReference>
<keyword evidence="3" id="KW-1185">Reference proteome</keyword>
<name>A0A0M0G164_SPOGL</name>
<proteinExistence type="predicted"/>
<sequence>MNQHLQETIIDVLREKLSPDWIVLFGSTVSGNTHKESDIDIAYLSETIKADKYQIFMIAQELAAKLNKDVDLIDLNQASTVFQAQIVQSGTTIYCTSERKKAEFEMKVLKMYTKLNEERSEILRKIDESGTIYEK</sequence>
<dbReference type="Pfam" id="PF18765">
    <property type="entry name" value="Polbeta"/>
    <property type="match status" value="1"/>
</dbReference>
<dbReference type="EMBL" id="LGUF01000010">
    <property type="protein sequence ID" value="KON83534.1"/>
    <property type="molecule type" value="Genomic_DNA"/>
</dbReference>
<dbReference type="SUPFAM" id="SSF81301">
    <property type="entry name" value="Nucleotidyltransferase"/>
    <property type="match status" value="1"/>
</dbReference>
<gene>
    <name evidence="2" type="ORF">AF332_27700</name>
</gene>
<dbReference type="Gene3D" id="3.30.460.10">
    <property type="entry name" value="Beta Polymerase, domain 2"/>
    <property type="match status" value="1"/>
</dbReference>
<accession>A0A0M0G164</accession>
<evidence type="ECO:0000259" key="1">
    <source>
        <dbReference type="Pfam" id="PF18765"/>
    </source>
</evidence>
<dbReference type="CDD" id="cd05403">
    <property type="entry name" value="NT_KNTase_like"/>
    <property type="match status" value="1"/>
</dbReference>
<dbReference type="NCBIfam" id="NF047752">
    <property type="entry name" value="MntA_antitoxin"/>
    <property type="match status" value="1"/>
</dbReference>
<reference evidence="3" key="1">
    <citation type="submission" date="2015-07" db="EMBL/GenBank/DDBJ databases">
        <title>Fjat-10036 dsm4.</title>
        <authorList>
            <person name="Liu B."/>
            <person name="Wang J."/>
            <person name="Zhu Y."/>
            <person name="Liu G."/>
            <person name="Chen Q."/>
            <person name="Chen Z."/>
            <person name="Lan J."/>
            <person name="Che J."/>
            <person name="Ge C."/>
            <person name="Shi H."/>
            <person name="Pan Z."/>
            <person name="Liu X."/>
        </authorList>
    </citation>
    <scope>NUCLEOTIDE SEQUENCE [LARGE SCALE GENOMIC DNA]</scope>
    <source>
        <strain evidence="3">DSM 4</strain>
    </source>
</reference>
<dbReference type="OrthoDB" id="9816197at2"/>
<dbReference type="PATRIC" id="fig|1459.3.peg.6107"/>
<protein>
    <submittedName>
        <fullName evidence="2">DNA polymerase subunit beta</fullName>
    </submittedName>
</protein>
<dbReference type="InterPro" id="IPR052930">
    <property type="entry name" value="TA_antitoxin_MntA"/>
</dbReference>
<evidence type="ECO:0000313" key="3">
    <source>
        <dbReference type="Proteomes" id="UP000037109"/>
    </source>
</evidence>